<proteinExistence type="predicted"/>
<organism evidence="3 4">
    <name type="scientific">Marinobacter zhejiangensis</name>
    <dbReference type="NCBI Taxonomy" id="488535"/>
    <lineage>
        <taxon>Bacteria</taxon>
        <taxon>Pseudomonadati</taxon>
        <taxon>Pseudomonadota</taxon>
        <taxon>Gammaproteobacteria</taxon>
        <taxon>Pseudomonadales</taxon>
        <taxon>Marinobacteraceae</taxon>
        <taxon>Marinobacter</taxon>
    </lineage>
</organism>
<dbReference type="InterPro" id="IPR040711">
    <property type="entry name" value="IMPa_N_2"/>
</dbReference>
<dbReference type="Pfam" id="PF18650">
    <property type="entry name" value="IMPa_N_2"/>
    <property type="match status" value="1"/>
</dbReference>
<feature type="chain" id="PRO_5011727908" evidence="1">
    <location>
        <begin position="21"/>
        <end position="902"/>
    </location>
</feature>
<dbReference type="Pfam" id="PF18642">
    <property type="entry name" value="IMPa_helical"/>
    <property type="match status" value="1"/>
</dbReference>
<dbReference type="NCBIfam" id="NF038322">
    <property type="entry name" value="ImpA_fam_HExGH"/>
    <property type="match status" value="1"/>
</dbReference>
<sequence length="902" mass="98254">MRLRKGLCAVLLPLALAACGGGGDSQPTAPDTDSNLQRPSVNPVEQALATGNALLVPTTDDLYSAILTLLKQRQEFADQAYLTVMSDSPFRYAPGQQSQVFQINDISHSFPLVQASNNNRILAVAGVSGDARYAGFGTNLLTRLENGDSEVSDLGGTTARLINWLIAPRNAGNQPTIKLALLGSDEQKHQDWLQANIEGALISSCPDPQTLASCIAGSDLVVIGDNQASDSHANLITTALDQARASGTGVLYSHQRAWNQSAVTDAIAGWMGTSMPYAGNYFSTGLADWDSGTNMTANLVIYQTYREFFHRLRDGTFNIDWQNCPDGNCLNAPGMDTQFTSPVQDLRASIRSIEQNGRSLFTETNNRFLKLTTLLADLLRQDIHYPMDRANTAQSTFLRAYFADHIHPVRRPLNPAQPDLGNFSDPLPAIKTASYQRQVATTTQNSVASTGLYALPGQTVTITRTDSLDTNVGVKINHLRSGTTREWEANGYARPKFVASTVIPLPSGKPVTLTSAYGGPVYLSLTGAAVTGDIKITTTGATTYPHLTDLSQATEFVQQVRSTPLNWTGIQTDFVEVTSIKHHMVSFLDDDRYRGDVTLALEHVWQYMIQGTYNLAGFSGPGLSLNSSVVATCTALGWDCNNAQLHRKPAIQHVNSDNRAHCGYGCSGNPYDQAWPLNPLGWGESHEIGHNLQRGRLKIYDVSGEVSNNIFPLYKAYQFYHNTNEALAMCTRTDSRSAYNILNSAQNQGDPLSATKANLWINGGNFVRLAFYEQLHFLARDLGLGSGWDLFTLMYLHERQFSLAVSNDTQWLSQQNQLGFAGINHTDAAGLSGNDFMLVSASVILNRDLTAYFSLWGVETSATAQGLVAHLGSFNPGFYQSDTVCRNDVPTAIMPDGSTAWP</sequence>
<feature type="domain" description="Peptidase M60" evidence="2">
    <location>
        <begin position="445"/>
        <end position="780"/>
    </location>
</feature>
<dbReference type="Pfam" id="PF13402">
    <property type="entry name" value="Peptidase_M60"/>
    <property type="match status" value="1"/>
</dbReference>
<dbReference type="PROSITE" id="PS51723">
    <property type="entry name" value="PEPTIDASE_M60"/>
    <property type="match status" value="1"/>
</dbReference>
<evidence type="ECO:0000259" key="2">
    <source>
        <dbReference type="PROSITE" id="PS51723"/>
    </source>
</evidence>
<dbReference type="InterPro" id="IPR035423">
    <property type="entry name" value="M60-like_N"/>
</dbReference>
<dbReference type="STRING" id="488535.SAMN04487963_1258"/>
<gene>
    <name evidence="3" type="ORF">SAMN04487963_1258</name>
</gene>
<dbReference type="RefSeq" id="WP_092021078.1">
    <property type="nucleotide sequence ID" value="NZ_FOUE01000002.1"/>
</dbReference>
<evidence type="ECO:0000313" key="3">
    <source>
        <dbReference type="EMBL" id="SFM12658.1"/>
    </source>
</evidence>
<dbReference type="AlphaFoldDB" id="A0A1I4NAY8"/>
<dbReference type="OrthoDB" id="9122461at2"/>
<evidence type="ECO:0000256" key="1">
    <source>
        <dbReference type="SAM" id="SignalP"/>
    </source>
</evidence>
<evidence type="ECO:0000313" key="4">
    <source>
        <dbReference type="Proteomes" id="UP000198519"/>
    </source>
</evidence>
<dbReference type="InterPro" id="IPR031161">
    <property type="entry name" value="Peptidase_M60_dom"/>
</dbReference>
<keyword evidence="1" id="KW-0732">Signal</keyword>
<dbReference type="Gene3D" id="1.10.390.30">
    <property type="entry name" value="Peptidase M60, enhancin-like domain 3"/>
    <property type="match status" value="1"/>
</dbReference>
<dbReference type="InterPro" id="IPR041549">
    <property type="entry name" value="IMPa_helical"/>
</dbReference>
<dbReference type="EMBL" id="FOUE01000002">
    <property type="protein sequence ID" value="SFM12658.1"/>
    <property type="molecule type" value="Genomic_DNA"/>
</dbReference>
<dbReference type="Pfam" id="PF17291">
    <property type="entry name" value="M60-like_N"/>
    <property type="match status" value="1"/>
</dbReference>
<keyword evidence="4" id="KW-1185">Reference proteome</keyword>
<name>A0A1I4NAY8_9GAMM</name>
<reference evidence="4" key="1">
    <citation type="submission" date="2016-10" db="EMBL/GenBank/DDBJ databases">
        <authorList>
            <person name="Varghese N."/>
            <person name="Submissions S."/>
        </authorList>
    </citation>
    <scope>NUCLEOTIDE SEQUENCE [LARGE SCALE GENOMIC DNA]</scope>
    <source>
        <strain evidence="4">CGMCC 1.7061</strain>
    </source>
</reference>
<feature type="signal peptide" evidence="1">
    <location>
        <begin position="1"/>
        <end position="20"/>
    </location>
</feature>
<protein>
    <submittedName>
        <fullName evidence="3">Peptidase M60, enhancin and enhancin-like</fullName>
    </submittedName>
</protein>
<dbReference type="SMART" id="SM01276">
    <property type="entry name" value="M60-like"/>
    <property type="match status" value="1"/>
</dbReference>
<dbReference type="Proteomes" id="UP000198519">
    <property type="component" value="Unassembled WGS sequence"/>
</dbReference>
<dbReference type="PROSITE" id="PS51257">
    <property type="entry name" value="PROKAR_LIPOPROTEIN"/>
    <property type="match status" value="1"/>
</dbReference>
<dbReference type="InterPro" id="IPR042279">
    <property type="entry name" value="Pep_M60_3"/>
</dbReference>
<dbReference type="Gene3D" id="2.60.120.1250">
    <property type="entry name" value="Peptidase M60, enhancin-like domain 1"/>
    <property type="match status" value="1"/>
</dbReference>
<accession>A0A1I4NAY8</accession>